<dbReference type="EnsemblMetazoa" id="XM_028662642.1">
    <property type="protein sequence ID" value="XP_028518443.1"/>
    <property type="gene ID" value="LOC114576294"/>
</dbReference>
<dbReference type="RefSeq" id="XP_028518443.1">
    <property type="nucleotide sequence ID" value="XM_028662642.1"/>
</dbReference>
<dbReference type="Proteomes" id="UP000887567">
    <property type="component" value="Unplaced"/>
</dbReference>
<organism evidence="1 2">
    <name type="scientific">Exaiptasia diaphana</name>
    <name type="common">Tropical sea anemone</name>
    <name type="synonym">Aiptasia pulchella</name>
    <dbReference type="NCBI Taxonomy" id="2652724"/>
    <lineage>
        <taxon>Eukaryota</taxon>
        <taxon>Metazoa</taxon>
        <taxon>Cnidaria</taxon>
        <taxon>Anthozoa</taxon>
        <taxon>Hexacorallia</taxon>
        <taxon>Actiniaria</taxon>
        <taxon>Aiptasiidae</taxon>
        <taxon>Exaiptasia</taxon>
    </lineage>
</organism>
<dbReference type="KEGG" id="epa:114576294"/>
<dbReference type="GeneID" id="114576294"/>
<dbReference type="AlphaFoldDB" id="A0A913YTQ1"/>
<keyword evidence="2" id="KW-1185">Reference proteome</keyword>
<accession>A0A913YTQ1</accession>
<evidence type="ECO:0000313" key="2">
    <source>
        <dbReference type="Proteomes" id="UP000887567"/>
    </source>
</evidence>
<dbReference type="OrthoDB" id="10449083at2759"/>
<proteinExistence type="predicted"/>
<sequence>MFPFISATMFFNYRPNFEYSDLLGQIRAERRVAQEMSLDSRAKLLENMENLLQFFHQGGYTKTVDDLKATNGDSIEVIRMKMKNESEKILSALESGPSGSYGRSQNPEQIEKPKRVKKIYKYTCQVRLQYFCPSLWQRVGKHLVINPLFQICAKEFRHLKNHLKFKHQMSEEEIEKLRLQTKKDNLRKKQSCKRPLKQCPVKSCGWEGRRLDYHLPFKHKIKKGSKKYQSLLTTWVQI</sequence>
<name>A0A913YTQ1_EXADI</name>
<evidence type="ECO:0000313" key="1">
    <source>
        <dbReference type="EnsemblMetazoa" id="XP_028518443.1"/>
    </source>
</evidence>
<reference evidence="1" key="1">
    <citation type="submission" date="2022-11" db="UniProtKB">
        <authorList>
            <consortium name="EnsemblMetazoa"/>
        </authorList>
    </citation>
    <scope>IDENTIFICATION</scope>
</reference>
<protein>
    <submittedName>
        <fullName evidence="1">Uncharacterized protein</fullName>
    </submittedName>
</protein>